<proteinExistence type="predicted"/>
<evidence type="ECO:0000313" key="2">
    <source>
        <dbReference type="Proteomes" id="UP000054313"/>
    </source>
</evidence>
<accession>A0A093F065</accession>
<feature type="non-terminal residue" evidence="1">
    <location>
        <position position="1"/>
    </location>
</feature>
<evidence type="ECO:0000313" key="1">
    <source>
        <dbReference type="EMBL" id="KFV49845.1"/>
    </source>
</evidence>
<name>A0A093F065_GAVST</name>
<dbReference type="Proteomes" id="UP000054313">
    <property type="component" value="Unassembled WGS sequence"/>
</dbReference>
<organism evidence="1 2">
    <name type="scientific">Gavia stellata</name>
    <name type="common">Red-throated diver</name>
    <name type="synonym">Colymbus stellatus</name>
    <dbReference type="NCBI Taxonomy" id="37040"/>
    <lineage>
        <taxon>Eukaryota</taxon>
        <taxon>Metazoa</taxon>
        <taxon>Chordata</taxon>
        <taxon>Craniata</taxon>
        <taxon>Vertebrata</taxon>
        <taxon>Euteleostomi</taxon>
        <taxon>Archelosauria</taxon>
        <taxon>Archosauria</taxon>
        <taxon>Dinosauria</taxon>
        <taxon>Saurischia</taxon>
        <taxon>Theropoda</taxon>
        <taxon>Coelurosauria</taxon>
        <taxon>Aves</taxon>
        <taxon>Neognathae</taxon>
        <taxon>Neoaves</taxon>
        <taxon>Aequornithes</taxon>
        <taxon>Gaviiformes</taxon>
        <taxon>Gaviidae</taxon>
        <taxon>Gavia</taxon>
    </lineage>
</organism>
<reference evidence="1 2" key="1">
    <citation type="submission" date="2014-04" db="EMBL/GenBank/DDBJ databases">
        <title>Genome evolution of avian class.</title>
        <authorList>
            <person name="Zhang G."/>
            <person name="Li C."/>
        </authorList>
    </citation>
    <scope>NUCLEOTIDE SEQUENCE [LARGE SCALE GENOMIC DNA]</scope>
    <source>
        <strain evidence="1">BGI_N328</strain>
    </source>
</reference>
<sequence length="37" mass="4507">LLRNPKHVFFRVFPYRSQLLHPSSTLTAKYPKYCRNQ</sequence>
<keyword evidence="2" id="KW-1185">Reference proteome</keyword>
<dbReference type="EMBL" id="KK618264">
    <property type="protein sequence ID" value="KFV49845.1"/>
    <property type="molecule type" value="Genomic_DNA"/>
</dbReference>
<protein>
    <submittedName>
        <fullName evidence="1">Uncharacterized protein</fullName>
    </submittedName>
</protein>
<feature type="non-terminal residue" evidence="1">
    <location>
        <position position="37"/>
    </location>
</feature>
<dbReference type="AlphaFoldDB" id="A0A093F065"/>
<gene>
    <name evidence="1" type="ORF">N328_06225</name>
</gene>